<dbReference type="InterPro" id="IPR011604">
    <property type="entry name" value="PDDEXK-like_dom_sf"/>
</dbReference>
<reference evidence="1" key="1">
    <citation type="journal article" date="2014" name="Mol. Microbiol.">
        <title>Inter-viral conflicts that exploit host CRISPR immune systems of Sulfolobus.</title>
        <authorList>
            <person name="Erdmann S."/>
            <person name="Le Moine Bauer S."/>
            <person name="Garrett R.A."/>
        </authorList>
    </citation>
    <scope>NUCLEOTIDE SEQUENCE [LARGE SCALE GENOMIC DNA]</scope>
</reference>
<gene>
    <name evidence="1" type="primary">SIFV2_gp05</name>
</gene>
<protein>
    <submittedName>
        <fullName evidence="1">Lipothrixviral CRISPR-associated protein Cas4</fullName>
    </submittedName>
</protein>
<dbReference type="EMBL" id="KX467643">
    <property type="protein sequence ID" value="AOS58360.1"/>
    <property type="molecule type" value="Genomic_DNA"/>
</dbReference>
<evidence type="ECO:0000313" key="1">
    <source>
        <dbReference type="EMBL" id="AOS58360.1"/>
    </source>
</evidence>
<proteinExistence type="predicted"/>
<reference evidence="1" key="2">
    <citation type="submission" date="2016-06" db="EMBL/GenBank/DDBJ databases">
        <authorList>
            <person name="Kjaerup R.B."/>
            <person name="Dalgaard T.S."/>
            <person name="Juul-Madsen H.R."/>
        </authorList>
    </citation>
    <scope>NUCLEOTIDE SEQUENCE</scope>
</reference>
<dbReference type="Gene3D" id="3.90.320.10">
    <property type="match status" value="1"/>
</dbReference>
<sequence length="213" mass="25166">MQMIKEEIIKAFKKMHEQHPPRGEKTVYVTDLLHCVLRPEEEIPPIQLIRGTVIHEGIEKLLKHYGELEIEFEKEVKKQYGEYTLMGRLDGITKDGTIIEFKSVHIPPEFPYEQHIYQVLIYIHMTEAKQGLIVYIGSNDIEEFLIKRDKVGKIETWVVKRMETGEITFAQYDINDNWIYEQIIAYVTKTLIAPFQECKFCKLNKSCKFSKIR</sequence>
<organism evidence="1">
    <name type="scientific">Sulfolobus islandicus filamentous virus 2</name>
    <dbReference type="NCBI Taxonomy" id="1902331"/>
    <lineage>
        <taxon>Viruses</taxon>
        <taxon>Adnaviria</taxon>
        <taxon>Zilligvirae</taxon>
        <taxon>Taleaviricota</taxon>
        <taxon>Tokiviricetes</taxon>
        <taxon>Ligamenvirales</taxon>
        <taxon>Lipothrixviridae</taxon>
        <taxon>Betalipothrixvirus</taxon>
        <taxon>Betalipothrixvirus hveragerdiense</taxon>
        <taxon>Sulfolobus islandicus filamentous virus</taxon>
    </lineage>
</organism>
<name>A0A1D8BJ67_SIFV</name>
<dbReference type="Proteomes" id="UP000223173">
    <property type="component" value="Segment"/>
</dbReference>
<accession>A0A1D8BJ67</accession>